<dbReference type="PANTHER" id="PTHR12049:SF7">
    <property type="entry name" value="PROTEIN ARGININE METHYLTRANSFERASE NDUFAF7, MITOCHONDRIAL"/>
    <property type="match status" value="1"/>
</dbReference>
<dbReference type="SUPFAM" id="SSF53335">
    <property type="entry name" value="S-adenosyl-L-methionine-dependent methyltransferases"/>
    <property type="match status" value="1"/>
</dbReference>
<evidence type="ECO:0000256" key="5">
    <source>
        <dbReference type="ARBA" id="ARBA00023128"/>
    </source>
</evidence>
<evidence type="ECO:0000256" key="2">
    <source>
        <dbReference type="ARBA" id="ARBA00005891"/>
    </source>
</evidence>
<reference evidence="8 9" key="1">
    <citation type="journal article" date="2011" name="Proc. Natl. Acad. Sci. U.S.A.">
        <title>Comparative genomics of xylose-fermenting fungi for enhanced biofuel production.</title>
        <authorList>
            <person name="Wohlbach D.J."/>
            <person name="Kuo A."/>
            <person name="Sato T.K."/>
            <person name="Potts K.M."/>
            <person name="Salamov A.A."/>
            <person name="LaButti K.M."/>
            <person name="Sun H."/>
            <person name="Clum A."/>
            <person name="Pangilinan J.L."/>
            <person name="Lindquist E.A."/>
            <person name="Lucas S."/>
            <person name="Lapidus A."/>
            <person name="Jin M."/>
            <person name="Gunawan C."/>
            <person name="Balan V."/>
            <person name="Dale B.E."/>
            <person name="Jeffries T.W."/>
            <person name="Zinkel R."/>
            <person name="Barry K.W."/>
            <person name="Grigoriev I.V."/>
            <person name="Gasch A.P."/>
        </authorList>
    </citation>
    <scope>NUCLEOTIDE SEQUENCE [LARGE SCALE GENOMIC DNA]</scope>
    <source>
        <strain evidence="9">NRRL Y-27907 / 11-Y1</strain>
    </source>
</reference>
<keyword evidence="3 7" id="KW-0489">Methyltransferase</keyword>
<organism evidence="9">
    <name type="scientific">Spathaspora passalidarum (strain NRRL Y-27907 / 11-Y1)</name>
    <dbReference type="NCBI Taxonomy" id="619300"/>
    <lineage>
        <taxon>Eukaryota</taxon>
        <taxon>Fungi</taxon>
        <taxon>Dikarya</taxon>
        <taxon>Ascomycota</taxon>
        <taxon>Saccharomycotina</taxon>
        <taxon>Pichiomycetes</taxon>
        <taxon>Debaryomycetaceae</taxon>
        <taxon>Spathaspora</taxon>
    </lineage>
</organism>
<evidence type="ECO:0000313" key="8">
    <source>
        <dbReference type="EMBL" id="EGW33979.1"/>
    </source>
</evidence>
<dbReference type="InterPro" id="IPR038375">
    <property type="entry name" value="NDUFAF7_sf"/>
</dbReference>
<sequence>MLQLYKGTTRLYSRVLSRQFSNTCLLLNEKKEDINKSNYGQFTKQEFENARTIIKEQIARLESEIKGESNIRSKLGSMPQFPSPSKSTARKVDTLTDLFAQTIQLTGPIPLSAYMRQCLTHSEMGYYTTRDPLDLRGGDFITSPEISSVFGEMLGVWYFTVWQSQGSPGKIRFVEFGPGRGTLMYDTLRTFNRFIAKASTPVDIEITMIEASDVLRREQWKLLCDEKHEFETTTEGFNKSTTQWGNAIKWVYTEKDIVDDEATANYIIAHEFFDALPIKSFTKTEAGWRELMVEHTPTVTNTQPKLATTEPVEKNDLFETEFHLTVSQKETPSSMIPALSPRYRDLAQGSRIEICPDAELFLMKMIQLLKPKLGAVMIMDYGVVDSIPENSLRGIYKHKFVSPFIKPGEVDLSADVDFDNLVNISKQASQGKIINYGPVDQGDWLHNIGVGYRIDQLIKQNESNPDVQDKIYGAYRRLTDKDQMGGVYKFLTLMPEGSEKPIGF</sequence>
<gene>
    <name evidence="8" type="ORF">SPAPADRAFT_134439</name>
</gene>
<dbReference type="AlphaFoldDB" id="G3AJS8"/>
<accession>G3AJS8</accession>
<keyword evidence="9" id="KW-1185">Reference proteome</keyword>
<dbReference type="Pfam" id="PF02636">
    <property type="entry name" value="Methyltransf_28"/>
    <property type="match status" value="1"/>
</dbReference>
<comment type="similarity">
    <text evidence="2 7">Belongs to the NDUFAF7 family.</text>
</comment>
<evidence type="ECO:0000256" key="1">
    <source>
        <dbReference type="ARBA" id="ARBA00004173"/>
    </source>
</evidence>
<dbReference type="PANTHER" id="PTHR12049">
    <property type="entry name" value="PROTEIN ARGININE METHYLTRANSFERASE NDUFAF7, MITOCHONDRIAL"/>
    <property type="match status" value="1"/>
</dbReference>
<protein>
    <recommendedName>
        <fullName evidence="7">Protein arginine methyltransferase NDUFAF7</fullName>
        <ecNumber evidence="7">2.1.1.320</ecNumber>
    </recommendedName>
</protein>
<dbReference type="OrthoDB" id="5595109at2759"/>
<dbReference type="Gene3D" id="3.40.50.12710">
    <property type="match status" value="1"/>
</dbReference>
<dbReference type="Proteomes" id="UP000000709">
    <property type="component" value="Unassembled WGS sequence"/>
</dbReference>
<dbReference type="GeneID" id="18869817"/>
<dbReference type="HOGENOM" id="CLU_024840_0_0_1"/>
<dbReference type="FunFam" id="3.40.50.12710:FF:000008">
    <property type="entry name" value="Protein arginine methyltransferase NDUFAF7"/>
    <property type="match status" value="1"/>
</dbReference>
<evidence type="ECO:0000256" key="7">
    <source>
        <dbReference type="RuleBase" id="RU364114"/>
    </source>
</evidence>
<dbReference type="eggNOG" id="KOG2901">
    <property type="taxonomic scope" value="Eukaryota"/>
</dbReference>
<dbReference type="OMA" id="YYHPQRN"/>
<dbReference type="KEGG" id="spaa:SPAPADRAFT_134439"/>
<dbReference type="STRING" id="619300.G3AJS8"/>
<comment type="function">
    <text evidence="7">Arginine methyltransferase involved in the assembly or stability of mitochondrial NADH:ubiquinone oxidoreductase complex (complex I).</text>
</comment>
<dbReference type="InterPro" id="IPR003788">
    <property type="entry name" value="NDUFAF7"/>
</dbReference>
<evidence type="ECO:0000313" key="9">
    <source>
        <dbReference type="Proteomes" id="UP000000709"/>
    </source>
</evidence>
<dbReference type="RefSeq" id="XP_007373563.1">
    <property type="nucleotide sequence ID" value="XM_007373501.1"/>
</dbReference>
<comment type="subcellular location">
    <subcellularLocation>
        <location evidence="1 7">Mitochondrion</location>
    </subcellularLocation>
</comment>
<evidence type="ECO:0000256" key="4">
    <source>
        <dbReference type="ARBA" id="ARBA00022679"/>
    </source>
</evidence>
<dbReference type="InParanoid" id="G3AJS8"/>
<comment type="catalytic activity">
    <reaction evidence="6 7">
        <text>L-arginyl-[protein] + 2 S-adenosyl-L-methionine = N(omega),N(omega)'-dimethyl-L-arginyl-[protein] + 2 S-adenosyl-L-homocysteine + 2 H(+)</text>
        <dbReference type="Rhea" id="RHEA:48108"/>
        <dbReference type="Rhea" id="RHEA-COMP:10532"/>
        <dbReference type="Rhea" id="RHEA-COMP:11992"/>
        <dbReference type="ChEBI" id="CHEBI:15378"/>
        <dbReference type="ChEBI" id="CHEBI:29965"/>
        <dbReference type="ChEBI" id="CHEBI:57856"/>
        <dbReference type="ChEBI" id="CHEBI:59789"/>
        <dbReference type="ChEBI" id="CHEBI:88221"/>
        <dbReference type="EC" id="2.1.1.320"/>
    </reaction>
</comment>
<keyword evidence="5 7" id="KW-0496">Mitochondrion</keyword>
<dbReference type="GO" id="GO:0035243">
    <property type="term" value="F:protein-arginine omega-N symmetric methyltransferase activity"/>
    <property type="evidence" value="ECO:0007669"/>
    <property type="project" value="UniProtKB-EC"/>
</dbReference>
<dbReference type="GO" id="GO:0005739">
    <property type="term" value="C:mitochondrion"/>
    <property type="evidence" value="ECO:0007669"/>
    <property type="project" value="UniProtKB-SubCell"/>
</dbReference>
<evidence type="ECO:0000256" key="3">
    <source>
        <dbReference type="ARBA" id="ARBA00022603"/>
    </source>
</evidence>
<dbReference type="GO" id="GO:0032981">
    <property type="term" value="P:mitochondrial respiratory chain complex I assembly"/>
    <property type="evidence" value="ECO:0007669"/>
    <property type="project" value="TreeGrafter"/>
</dbReference>
<name>G3AJS8_SPAPN</name>
<dbReference type="EMBL" id="GL996500">
    <property type="protein sequence ID" value="EGW33979.1"/>
    <property type="molecule type" value="Genomic_DNA"/>
</dbReference>
<keyword evidence="4 7" id="KW-0808">Transferase</keyword>
<dbReference type="EC" id="2.1.1.320" evidence="7"/>
<dbReference type="InterPro" id="IPR029063">
    <property type="entry name" value="SAM-dependent_MTases_sf"/>
</dbReference>
<evidence type="ECO:0000256" key="6">
    <source>
        <dbReference type="ARBA" id="ARBA00048612"/>
    </source>
</evidence>
<dbReference type="GO" id="GO:0032259">
    <property type="term" value="P:methylation"/>
    <property type="evidence" value="ECO:0007669"/>
    <property type="project" value="UniProtKB-KW"/>
</dbReference>
<proteinExistence type="inferred from homology"/>